<reference evidence="3" key="1">
    <citation type="submission" date="2023-03" db="EMBL/GenBank/DDBJ databases">
        <title>Massive genome expansion in bonnet fungi (Mycena s.s.) driven by repeated elements and novel gene families across ecological guilds.</title>
        <authorList>
            <consortium name="Lawrence Berkeley National Laboratory"/>
            <person name="Harder C.B."/>
            <person name="Miyauchi S."/>
            <person name="Viragh M."/>
            <person name="Kuo A."/>
            <person name="Thoen E."/>
            <person name="Andreopoulos B."/>
            <person name="Lu D."/>
            <person name="Skrede I."/>
            <person name="Drula E."/>
            <person name="Henrissat B."/>
            <person name="Morin E."/>
            <person name="Kohler A."/>
            <person name="Barry K."/>
            <person name="LaButti K."/>
            <person name="Morin E."/>
            <person name="Salamov A."/>
            <person name="Lipzen A."/>
            <person name="Mereny Z."/>
            <person name="Hegedus B."/>
            <person name="Baldrian P."/>
            <person name="Stursova M."/>
            <person name="Weitz H."/>
            <person name="Taylor A."/>
            <person name="Grigoriev I.V."/>
            <person name="Nagy L.G."/>
            <person name="Martin F."/>
            <person name="Kauserud H."/>
        </authorList>
    </citation>
    <scope>NUCLEOTIDE SEQUENCE</scope>
    <source>
        <strain evidence="3">CBHHK067</strain>
    </source>
</reference>
<dbReference type="Pfam" id="PF20149">
    <property type="entry name" value="DUF6532"/>
    <property type="match status" value="2"/>
</dbReference>
<evidence type="ECO:0000313" key="3">
    <source>
        <dbReference type="EMBL" id="KAJ7687503.1"/>
    </source>
</evidence>
<dbReference type="EMBL" id="JARKIE010000087">
    <property type="protein sequence ID" value="KAJ7687503.1"/>
    <property type="molecule type" value="Genomic_DNA"/>
</dbReference>
<comment type="caution">
    <text evidence="3">The sequence shown here is derived from an EMBL/GenBank/DDBJ whole genome shotgun (WGS) entry which is preliminary data.</text>
</comment>
<proteinExistence type="predicted"/>
<accession>A0AAD7DB73</accession>
<sequence length="480" mass="53535">MQPQDRRSPLFPRAGQSPLHDYHTVPLRPLDLPSFPATSTPNVTHMTKVSTGFPPPLRLPLQMVATNPRPSYTDFSQLDTSPTPSFPSTTPATQRTPTDMDWLSNLTPSMRETLLASLRPTMLAPSQWNSMVPSDDGDGGSSQAQNLLQLETFDDDQLSIGETYYKDHVEIPPDDAEAEPSWSQNLDDNEADDDGDHSSAGGTLECTMRSIEPSYQRKRKRRAVPQSPEDSDSDSGDDSSKEETGETDIPPKKKKTAFDKLKIELILHKPFPVGSRRAGRHKAQTDDFSELILRVWTNTAFDLDLPGVKPTPEDIKLIRSRVPQFRSGVKVTARLFVATEYGLVDIMTMPNPTPERIKQQIEKNRARVQEIIKTYVHEDLFYFKNLTQVALVTLALIICAVRCAIDEWSTGRFKHSETQVEEHGATRNLTTETLQGLLYNARLASDKPEGDSDEDSEEEEDPFGLNEIFASVASSNPGPA</sequence>
<feature type="region of interest" description="Disordered" evidence="1">
    <location>
        <begin position="444"/>
        <end position="463"/>
    </location>
</feature>
<name>A0AAD7DB73_MYCRO</name>
<dbReference type="InterPro" id="IPR045341">
    <property type="entry name" value="DUF6532"/>
</dbReference>
<organism evidence="3 4">
    <name type="scientific">Mycena rosella</name>
    <name type="common">Pink bonnet</name>
    <name type="synonym">Agaricus rosellus</name>
    <dbReference type="NCBI Taxonomy" id="1033263"/>
    <lineage>
        <taxon>Eukaryota</taxon>
        <taxon>Fungi</taxon>
        <taxon>Dikarya</taxon>
        <taxon>Basidiomycota</taxon>
        <taxon>Agaricomycotina</taxon>
        <taxon>Agaricomycetes</taxon>
        <taxon>Agaricomycetidae</taxon>
        <taxon>Agaricales</taxon>
        <taxon>Marasmiineae</taxon>
        <taxon>Mycenaceae</taxon>
        <taxon>Mycena</taxon>
    </lineage>
</organism>
<evidence type="ECO:0000313" key="4">
    <source>
        <dbReference type="Proteomes" id="UP001221757"/>
    </source>
</evidence>
<feature type="region of interest" description="Disordered" evidence="1">
    <location>
        <begin position="75"/>
        <end position="101"/>
    </location>
</feature>
<evidence type="ECO:0000256" key="1">
    <source>
        <dbReference type="SAM" id="MobiDB-lite"/>
    </source>
</evidence>
<dbReference type="AlphaFoldDB" id="A0AAD7DB73"/>
<feature type="region of interest" description="Disordered" evidence="1">
    <location>
        <begin position="1"/>
        <end position="43"/>
    </location>
</feature>
<protein>
    <recommendedName>
        <fullName evidence="2">DUF6532 domain-containing protein</fullName>
    </recommendedName>
</protein>
<dbReference type="Proteomes" id="UP001221757">
    <property type="component" value="Unassembled WGS sequence"/>
</dbReference>
<keyword evidence="4" id="KW-1185">Reference proteome</keyword>
<feature type="domain" description="DUF6532" evidence="2">
    <location>
        <begin position="379"/>
        <end position="419"/>
    </location>
</feature>
<feature type="compositionally biased region" description="Acidic residues" evidence="1">
    <location>
        <begin position="451"/>
        <end position="462"/>
    </location>
</feature>
<feature type="domain" description="DUF6532" evidence="2">
    <location>
        <begin position="258"/>
        <end position="377"/>
    </location>
</feature>
<evidence type="ECO:0000259" key="2">
    <source>
        <dbReference type="Pfam" id="PF20149"/>
    </source>
</evidence>
<feature type="region of interest" description="Disordered" evidence="1">
    <location>
        <begin position="170"/>
        <end position="254"/>
    </location>
</feature>
<feature type="compositionally biased region" description="Low complexity" evidence="1">
    <location>
        <begin position="80"/>
        <end position="91"/>
    </location>
</feature>
<gene>
    <name evidence="3" type="ORF">B0H17DRAFT_1203567</name>
</gene>